<gene>
    <name evidence="1" type="ORF">DL238_15010</name>
</gene>
<evidence type="ECO:0008006" key="3">
    <source>
        <dbReference type="Google" id="ProtNLM"/>
    </source>
</evidence>
<evidence type="ECO:0000313" key="1">
    <source>
        <dbReference type="EMBL" id="RDS75978.1"/>
    </source>
</evidence>
<comment type="caution">
    <text evidence="1">The sequence shown here is derived from an EMBL/GenBank/DDBJ whole genome shotgun (WGS) entry which is preliminary data.</text>
</comment>
<evidence type="ECO:0000313" key="2">
    <source>
        <dbReference type="Proteomes" id="UP000254101"/>
    </source>
</evidence>
<sequence>MDDDAAKALTKLLGDQIKMNVRVLRLLVRTVEQNEDNEEQLRDIADAVADMLPEYARMGTALKGFDDGD</sequence>
<organism evidence="1 2">
    <name type="scientific">Alteriqipengyuania lutimaris</name>
    <dbReference type="NCBI Taxonomy" id="1538146"/>
    <lineage>
        <taxon>Bacteria</taxon>
        <taxon>Pseudomonadati</taxon>
        <taxon>Pseudomonadota</taxon>
        <taxon>Alphaproteobacteria</taxon>
        <taxon>Sphingomonadales</taxon>
        <taxon>Erythrobacteraceae</taxon>
        <taxon>Alteriqipengyuania</taxon>
    </lineage>
</organism>
<reference evidence="1 2" key="1">
    <citation type="submission" date="2018-07" db="EMBL/GenBank/DDBJ databases">
        <title>Erythrobacter nanhaiensis sp. nov., a novel member of the genus Erythrobacter isolated from the South China Sea.</title>
        <authorList>
            <person name="Chen X."/>
            <person name="Liu J."/>
        </authorList>
    </citation>
    <scope>NUCLEOTIDE SEQUENCE [LARGE SCALE GENOMIC DNA]</scope>
    <source>
        <strain evidence="1 2">S-5</strain>
    </source>
</reference>
<protein>
    <recommendedName>
        <fullName evidence="3">Histidine kinase</fullName>
    </recommendedName>
</protein>
<dbReference type="AlphaFoldDB" id="A0A395LGF7"/>
<proteinExistence type="predicted"/>
<accession>A0A395LGF7</accession>
<dbReference type="RefSeq" id="WP_115493244.1">
    <property type="nucleotide sequence ID" value="NZ_JACHWW010000002.1"/>
</dbReference>
<dbReference type="EMBL" id="QRBB01000002">
    <property type="protein sequence ID" value="RDS75978.1"/>
    <property type="molecule type" value="Genomic_DNA"/>
</dbReference>
<dbReference type="Proteomes" id="UP000254101">
    <property type="component" value="Unassembled WGS sequence"/>
</dbReference>
<keyword evidence="2" id="KW-1185">Reference proteome</keyword>
<name>A0A395LGF7_9SPHN</name>